<evidence type="ECO:0000313" key="3">
    <source>
        <dbReference type="Proteomes" id="UP000314294"/>
    </source>
</evidence>
<proteinExistence type="predicted"/>
<feature type="region of interest" description="Disordered" evidence="1">
    <location>
        <begin position="75"/>
        <end position="95"/>
    </location>
</feature>
<feature type="region of interest" description="Disordered" evidence="1">
    <location>
        <begin position="380"/>
        <end position="407"/>
    </location>
</feature>
<accession>A0A4Z2H9M2</accession>
<evidence type="ECO:0000256" key="1">
    <source>
        <dbReference type="SAM" id="MobiDB-lite"/>
    </source>
</evidence>
<sequence>MPFTVSPEMSLVAPPTQHCTGLHFNVVDKPLPVKPITHTEKDFDKGKHLSPALHSNGTHWPSLSLCPELQWRQRSAEEQSRQSAAQGSHRLLEEWNNPSGHTSRHWLWKRYLATQPCLCGCGLLPLYSSVNSSSVGVSMSVERGLSLRRDEYGCTEVPYSTTDRDRAAAERDSLPLINGSPVFNTAACHSVSTSRVAEQIKSHLREWTGTIRRCVKLPDSKLKYFRRKYRAARNILHSAVFWPQTPMAVAEEQINILKVFNVYFSVVNFWLSSHIWLFRLVSSQLIGSASRSDPARCSPQQHVYPCEKGNRRKERTFALEEEGQKPIMRVVEAQHAPERESMRPDDKRAFEGPVQQWQQPWEPRPMSPCGCLYIDVSGSGAPVTERRDQTLTDESDGEHFGRKDETKIEMERKRGVISRHGVHVVTIDIKAGLRVLEETQRSKRGMMTSIVPTEVRKAEPQPKHGTQPHNFSDCLSQVVLCGPAVASWHKDTSLPSIVAECQARESKRTNNGGRETTARTATVITEGRRGSPEKKKKRVDSQ</sequence>
<feature type="compositionally biased region" description="Basic and acidic residues" evidence="1">
    <location>
        <begin position="526"/>
        <end position="542"/>
    </location>
</feature>
<dbReference type="EMBL" id="SRLO01000290">
    <property type="protein sequence ID" value="TNN62578.1"/>
    <property type="molecule type" value="Genomic_DNA"/>
</dbReference>
<reference evidence="2 3" key="1">
    <citation type="submission" date="2019-03" db="EMBL/GenBank/DDBJ databases">
        <title>First draft genome of Liparis tanakae, snailfish: a comprehensive survey of snailfish specific genes.</title>
        <authorList>
            <person name="Kim W."/>
            <person name="Song I."/>
            <person name="Jeong J.-H."/>
            <person name="Kim D."/>
            <person name="Kim S."/>
            <person name="Ryu S."/>
            <person name="Song J.Y."/>
            <person name="Lee S.K."/>
        </authorList>
    </citation>
    <scope>NUCLEOTIDE SEQUENCE [LARGE SCALE GENOMIC DNA]</scope>
    <source>
        <tissue evidence="2">Muscle</tissue>
    </source>
</reference>
<dbReference type="AlphaFoldDB" id="A0A4Z2H9M2"/>
<evidence type="ECO:0000313" key="2">
    <source>
        <dbReference type="EMBL" id="TNN62578.1"/>
    </source>
</evidence>
<organism evidence="2 3">
    <name type="scientific">Liparis tanakae</name>
    <name type="common">Tanaka's snailfish</name>
    <dbReference type="NCBI Taxonomy" id="230148"/>
    <lineage>
        <taxon>Eukaryota</taxon>
        <taxon>Metazoa</taxon>
        <taxon>Chordata</taxon>
        <taxon>Craniata</taxon>
        <taxon>Vertebrata</taxon>
        <taxon>Euteleostomi</taxon>
        <taxon>Actinopterygii</taxon>
        <taxon>Neopterygii</taxon>
        <taxon>Teleostei</taxon>
        <taxon>Neoteleostei</taxon>
        <taxon>Acanthomorphata</taxon>
        <taxon>Eupercaria</taxon>
        <taxon>Perciformes</taxon>
        <taxon>Cottioidei</taxon>
        <taxon>Cottales</taxon>
        <taxon>Liparidae</taxon>
        <taxon>Liparis</taxon>
    </lineage>
</organism>
<comment type="caution">
    <text evidence="2">The sequence shown here is derived from an EMBL/GenBank/DDBJ whole genome shotgun (WGS) entry which is preliminary data.</text>
</comment>
<name>A0A4Z2H9M2_9TELE</name>
<dbReference type="Proteomes" id="UP000314294">
    <property type="component" value="Unassembled WGS sequence"/>
</dbReference>
<gene>
    <name evidence="2" type="ORF">EYF80_027177</name>
</gene>
<feature type="compositionally biased region" description="Basic and acidic residues" evidence="1">
    <location>
        <begin position="397"/>
        <end position="407"/>
    </location>
</feature>
<feature type="region of interest" description="Disordered" evidence="1">
    <location>
        <begin position="503"/>
        <end position="542"/>
    </location>
</feature>
<keyword evidence="3" id="KW-1185">Reference proteome</keyword>
<feature type="compositionally biased region" description="Polar residues" evidence="1">
    <location>
        <begin position="509"/>
        <end position="523"/>
    </location>
</feature>
<protein>
    <submittedName>
        <fullName evidence="2">Uncharacterized protein</fullName>
    </submittedName>
</protein>